<evidence type="ECO:0000259" key="4">
    <source>
        <dbReference type="Pfam" id="PF01229"/>
    </source>
</evidence>
<dbReference type="Pfam" id="PF01229">
    <property type="entry name" value="Glyco_hydro_39"/>
    <property type="match status" value="1"/>
</dbReference>
<evidence type="ECO:0000313" key="6">
    <source>
        <dbReference type="Proteomes" id="UP000326903"/>
    </source>
</evidence>
<proteinExistence type="inferred from homology"/>
<dbReference type="AlphaFoldDB" id="A0A5J5ID16"/>
<evidence type="ECO:0000256" key="2">
    <source>
        <dbReference type="ARBA" id="ARBA00022801"/>
    </source>
</evidence>
<evidence type="ECO:0000256" key="1">
    <source>
        <dbReference type="ARBA" id="ARBA00008875"/>
    </source>
</evidence>
<dbReference type="SUPFAM" id="SSF51445">
    <property type="entry name" value="(Trans)glycosidases"/>
    <property type="match status" value="1"/>
</dbReference>
<dbReference type="GO" id="GO:0004553">
    <property type="term" value="F:hydrolase activity, hydrolyzing O-glycosyl compounds"/>
    <property type="evidence" value="ECO:0007669"/>
    <property type="project" value="TreeGrafter"/>
</dbReference>
<dbReference type="InterPro" id="IPR017853">
    <property type="entry name" value="GH"/>
</dbReference>
<dbReference type="Gene3D" id="3.20.20.80">
    <property type="entry name" value="Glycosidases"/>
    <property type="match status" value="1"/>
</dbReference>
<accession>A0A5J5ID16</accession>
<dbReference type="InterPro" id="IPR051923">
    <property type="entry name" value="Glycosyl_Hydrolase_39"/>
</dbReference>
<dbReference type="Proteomes" id="UP000326903">
    <property type="component" value="Unassembled WGS sequence"/>
</dbReference>
<sequence>MVRPSSPIHENTFKALKNLGADYVRYVPWFPYPKMAVAELKPPTKTETFWDFTYLDSTMEALMNATSGHSVVINFSTTPAWMWKTDAPVQYPDDAYQVSWNYNQGTVLRDTTAKEVAGYYARLLSWYTKGGFTDELGKYHKSNHFYKIPYWEVLNEPDFEHSISPQLYAKMYDAIVGAMKKISPSTKFIGMSLAFNARPEHFEYFLNHKNHQPGIPLDGISYHFYGTRSYNNEPLEEYQYAFFDKADAFLEKVRFIESIRKRLSPKTITTINEIGTIIGSATGEDIPAVYWNLSGAMYAYVFLELTKMGIDVAGESQLVGYPTQYPDVSMMDWKTGKPNSRYWILKLLKDNFGPGDRLVATAAHGDFYCQAFSTAKGKKILFINPRNKQEKISLPFDVKDATIQYVDEQTGENPVAREQLTEKSITLQPYEVAVVEMK</sequence>
<dbReference type="PANTHER" id="PTHR12631:SF10">
    <property type="entry name" value="BETA-XYLOSIDASE-LIKE PROTEIN-RELATED"/>
    <property type="match status" value="1"/>
</dbReference>
<keyword evidence="3" id="KW-0326">Glycosidase</keyword>
<organism evidence="5 6">
    <name type="scientific">Ginsengibacter hankyongi</name>
    <dbReference type="NCBI Taxonomy" id="2607284"/>
    <lineage>
        <taxon>Bacteria</taxon>
        <taxon>Pseudomonadati</taxon>
        <taxon>Bacteroidota</taxon>
        <taxon>Chitinophagia</taxon>
        <taxon>Chitinophagales</taxon>
        <taxon>Chitinophagaceae</taxon>
        <taxon>Ginsengibacter</taxon>
    </lineage>
</organism>
<keyword evidence="6" id="KW-1185">Reference proteome</keyword>
<gene>
    <name evidence="5" type="ORF">FW778_21385</name>
</gene>
<reference evidence="5 6" key="1">
    <citation type="submission" date="2019-09" db="EMBL/GenBank/DDBJ databases">
        <title>Draft genome sequence of Ginsengibacter sp. BR5-29.</title>
        <authorList>
            <person name="Im W.-T."/>
        </authorList>
    </citation>
    <scope>NUCLEOTIDE SEQUENCE [LARGE SCALE GENOMIC DNA]</scope>
    <source>
        <strain evidence="5 6">BR5-29</strain>
    </source>
</reference>
<dbReference type="PANTHER" id="PTHR12631">
    <property type="entry name" value="ALPHA-L-IDURONIDASE"/>
    <property type="match status" value="1"/>
</dbReference>
<comment type="caution">
    <text evidence="5">The sequence shown here is derived from an EMBL/GenBank/DDBJ whole genome shotgun (WGS) entry which is preliminary data.</text>
</comment>
<keyword evidence="2 5" id="KW-0378">Hydrolase</keyword>
<feature type="domain" description="Glycosyl hydrolases family 39 N-terminal catalytic" evidence="4">
    <location>
        <begin position="151"/>
        <end position="236"/>
    </location>
</feature>
<evidence type="ECO:0000313" key="5">
    <source>
        <dbReference type="EMBL" id="KAA9035548.1"/>
    </source>
</evidence>
<comment type="similarity">
    <text evidence="1">Belongs to the glycosyl hydrolase 39 family.</text>
</comment>
<dbReference type="EMBL" id="VYQF01000012">
    <property type="protein sequence ID" value="KAA9035548.1"/>
    <property type="molecule type" value="Genomic_DNA"/>
</dbReference>
<name>A0A5J5ID16_9BACT</name>
<evidence type="ECO:0000256" key="3">
    <source>
        <dbReference type="ARBA" id="ARBA00023295"/>
    </source>
</evidence>
<dbReference type="InterPro" id="IPR049166">
    <property type="entry name" value="GH39_cat"/>
</dbReference>
<protein>
    <submittedName>
        <fullName evidence="5">Glycosyl hydrolase family 39</fullName>
    </submittedName>
</protein>